<dbReference type="PANTHER" id="PTHR10091:SF0">
    <property type="entry name" value="GALACTOSE MUTAROTASE"/>
    <property type="match status" value="1"/>
</dbReference>
<evidence type="ECO:0000256" key="5">
    <source>
        <dbReference type="PIRNR" id="PIRNR005096"/>
    </source>
</evidence>
<dbReference type="InterPro" id="IPR008183">
    <property type="entry name" value="Aldose_1/G6P_1-epimerase"/>
</dbReference>
<proteinExistence type="inferred from homology"/>
<dbReference type="SUPFAM" id="SSF74650">
    <property type="entry name" value="Galactose mutarotase-like"/>
    <property type="match status" value="1"/>
</dbReference>
<dbReference type="InterPro" id="IPR015443">
    <property type="entry name" value="Aldose_1-epimerase"/>
</dbReference>
<dbReference type="InterPro" id="IPR014718">
    <property type="entry name" value="GH-type_carb-bd"/>
</dbReference>
<dbReference type="Gene3D" id="2.70.98.10">
    <property type="match status" value="1"/>
</dbReference>
<evidence type="ECO:0000256" key="4">
    <source>
        <dbReference type="ARBA" id="ARBA00023277"/>
    </source>
</evidence>
<dbReference type="NCBIfam" id="NF008277">
    <property type="entry name" value="PRK11055.1"/>
    <property type="match status" value="1"/>
</dbReference>
<keyword evidence="3 5" id="KW-0413">Isomerase</keyword>
<evidence type="ECO:0000313" key="6">
    <source>
        <dbReference type="EMBL" id="GGJ51769.1"/>
    </source>
</evidence>
<dbReference type="RefSeq" id="WP_188942515.1">
    <property type="nucleotide sequence ID" value="NZ_BMPN01000002.1"/>
</dbReference>
<gene>
    <name evidence="6" type="ORF">GCM10007111_12320</name>
</gene>
<dbReference type="InterPro" id="IPR011013">
    <property type="entry name" value="Gal_mutarotase_sf_dom"/>
</dbReference>
<reference evidence="7" key="1">
    <citation type="journal article" date="2019" name="Int. J. Syst. Evol. Microbiol.">
        <title>The Global Catalogue of Microorganisms (GCM) 10K type strain sequencing project: providing services to taxonomists for standard genome sequencing and annotation.</title>
        <authorList>
            <consortium name="The Broad Institute Genomics Platform"/>
            <consortium name="The Broad Institute Genome Sequencing Center for Infectious Disease"/>
            <person name="Wu L."/>
            <person name="Ma J."/>
        </authorList>
    </citation>
    <scope>NUCLEOTIDE SEQUENCE [LARGE SCALE GENOMIC DNA]</scope>
    <source>
        <strain evidence="7">JCM 30071</strain>
    </source>
</reference>
<organism evidence="6 7">
    <name type="scientific">Virgibacillus kapii</name>
    <dbReference type="NCBI Taxonomy" id="1638645"/>
    <lineage>
        <taxon>Bacteria</taxon>
        <taxon>Bacillati</taxon>
        <taxon>Bacillota</taxon>
        <taxon>Bacilli</taxon>
        <taxon>Bacillales</taxon>
        <taxon>Bacillaceae</taxon>
        <taxon>Virgibacillus</taxon>
    </lineage>
</organism>
<evidence type="ECO:0000313" key="7">
    <source>
        <dbReference type="Proteomes" id="UP000634435"/>
    </source>
</evidence>
<dbReference type="Proteomes" id="UP000634435">
    <property type="component" value="Unassembled WGS sequence"/>
</dbReference>
<dbReference type="PANTHER" id="PTHR10091">
    <property type="entry name" value="ALDOSE-1-EPIMERASE"/>
    <property type="match status" value="1"/>
</dbReference>
<dbReference type="CDD" id="cd09019">
    <property type="entry name" value="galactose_mutarotase_like"/>
    <property type="match status" value="1"/>
</dbReference>
<evidence type="ECO:0000256" key="1">
    <source>
        <dbReference type="ARBA" id="ARBA00005028"/>
    </source>
</evidence>
<dbReference type="Pfam" id="PF01263">
    <property type="entry name" value="Aldose_epim"/>
    <property type="match status" value="1"/>
</dbReference>
<comment type="pathway">
    <text evidence="1 5">Carbohydrate metabolism; hexose metabolism.</text>
</comment>
<dbReference type="EC" id="5.1.3.3" evidence="5"/>
<dbReference type="PIRSF" id="PIRSF005096">
    <property type="entry name" value="GALM"/>
    <property type="match status" value="1"/>
</dbReference>
<evidence type="ECO:0000256" key="3">
    <source>
        <dbReference type="ARBA" id="ARBA00023235"/>
    </source>
</evidence>
<evidence type="ECO:0000256" key="2">
    <source>
        <dbReference type="ARBA" id="ARBA00006206"/>
    </source>
</evidence>
<dbReference type="EMBL" id="BMPN01000002">
    <property type="protein sequence ID" value="GGJ51769.1"/>
    <property type="molecule type" value="Genomic_DNA"/>
</dbReference>
<dbReference type="InterPro" id="IPR047215">
    <property type="entry name" value="Galactose_mutarotase-like"/>
</dbReference>
<keyword evidence="4 5" id="KW-0119">Carbohydrate metabolism</keyword>
<comment type="catalytic activity">
    <reaction evidence="5">
        <text>alpha-D-glucose = beta-D-glucose</text>
        <dbReference type="Rhea" id="RHEA:10264"/>
        <dbReference type="ChEBI" id="CHEBI:15903"/>
        <dbReference type="ChEBI" id="CHEBI:17925"/>
        <dbReference type="EC" id="5.1.3.3"/>
    </reaction>
</comment>
<comment type="similarity">
    <text evidence="2 5">Belongs to the aldose epimerase family.</text>
</comment>
<comment type="caution">
    <text evidence="6">The sequence shown here is derived from an EMBL/GenBank/DDBJ whole genome shotgun (WGS) entry which is preliminary data.</text>
</comment>
<protein>
    <recommendedName>
        <fullName evidence="5">Aldose 1-epimerase</fullName>
        <ecNumber evidence="5">5.1.3.3</ecNumber>
    </recommendedName>
</protein>
<name>A0ABQ2DCA7_9BACI</name>
<sequence length="342" mass="37905">MKISSKQVTDKWTEFTLVNDKQMSASLLNYGGIITEIMVPDRDGNRENVVLGFKNITDYQANPAFFGALIGPVAGRIEKASFQLDGKTYPLEKNDGENHLHSGSNGFHQVLWDAVPFQTNEAVGVKLRHQTDPKNGFPGHVDVTVTYCLTNDNQLTLDYHATTDQTTPIALTNHSYFNLNGSAKQEVTNHYVTFNSNAFLELDEKLIPTGKTIEVDNSTFDFRTGRFLKDGTTTASLQHQVANDGYDHYFLFDGNGHVQITEETSGRTLDVRTTQPGMVMYTSNTLEGGMELAEGQSGSYMGVCFETQGSPASLHHNHISSILLKPDKIYQEKTVFSFGIQA</sequence>
<keyword evidence="7" id="KW-1185">Reference proteome</keyword>
<accession>A0ABQ2DCA7</accession>